<dbReference type="Proteomes" id="UP000663844">
    <property type="component" value="Unassembled WGS sequence"/>
</dbReference>
<evidence type="ECO:0000313" key="2">
    <source>
        <dbReference type="EMBL" id="CAF3521057.1"/>
    </source>
</evidence>
<dbReference type="AlphaFoldDB" id="A0A813Z3H5"/>
<accession>A0A813Z3H5</accession>
<evidence type="ECO:0000313" key="1">
    <source>
        <dbReference type="EMBL" id="CAF0892921.1"/>
    </source>
</evidence>
<reference evidence="1" key="1">
    <citation type="submission" date="2021-02" db="EMBL/GenBank/DDBJ databases">
        <authorList>
            <person name="Nowell W R."/>
        </authorList>
    </citation>
    <scope>NUCLEOTIDE SEQUENCE</scope>
</reference>
<organism evidence="1 3">
    <name type="scientific">Adineta steineri</name>
    <dbReference type="NCBI Taxonomy" id="433720"/>
    <lineage>
        <taxon>Eukaryota</taxon>
        <taxon>Metazoa</taxon>
        <taxon>Spiralia</taxon>
        <taxon>Gnathifera</taxon>
        <taxon>Rotifera</taxon>
        <taxon>Eurotatoria</taxon>
        <taxon>Bdelloidea</taxon>
        <taxon>Adinetida</taxon>
        <taxon>Adinetidae</taxon>
        <taxon>Adineta</taxon>
    </lineage>
</organism>
<dbReference type="Proteomes" id="UP000663845">
    <property type="component" value="Unassembled WGS sequence"/>
</dbReference>
<gene>
    <name evidence="1" type="ORF">JYZ213_LOCUS10122</name>
    <name evidence="2" type="ORF">OXD698_LOCUS2425</name>
</gene>
<proteinExistence type="predicted"/>
<comment type="caution">
    <text evidence="1">The sequence shown here is derived from an EMBL/GenBank/DDBJ whole genome shotgun (WGS) entry which is preliminary data.</text>
</comment>
<dbReference type="EMBL" id="CAJOAZ010000079">
    <property type="protein sequence ID" value="CAF3521057.1"/>
    <property type="molecule type" value="Genomic_DNA"/>
</dbReference>
<name>A0A813Z3H5_9BILA</name>
<dbReference type="EMBL" id="CAJNOG010000073">
    <property type="protein sequence ID" value="CAF0892921.1"/>
    <property type="molecule type" value="Genomic_DNA"/>
</dbReference>
<evidence type="ECO:0000313" key="3">
    <source>
        <dbReference type="Proteomes" id="UP000663845"/>
    </source>
</evidence>
<sequence length="73" mass="8795">MSNSRQFLVPTHYDIKKQVYPTEEVVRKRQYDMDKVKSIKHYQESLNHTVPGEINIAPDCYADKLRRRAKHHR</sequence>
<protein>
    <submittedName>
        <fullName evidence="1">Uncharacterized protein</fullName>
    </submittedName>
</protein>